<name>A0A2P1GN47_9PICO</name>
<evidence type="ECO:0000256" key="18">
    <source>
        <dbReference type="ARBA" id="ARBA00022804"/>
    </source>
</evidence>
<evidence type="ECO:0000256" key="12">
    <source>
        <dbReference type="ARBA" id="ARBA00022679"/>
    </source>
</evidence>
<dbReference type="GO" id="GO:0006351">
    <property type="term" value="P:DNA-templated transcription"/>
    <property type="evidence" value="ECO:0007669"/>
    <property type="project" value="InterPro"/>
</dbReference>
<reference evidence="35 36" key="1">
    <citation type="journal article" date="2018" name="Nature">
        <title>The evolutionary history of vertebrate RNA viruses.</title>
        <authorList>
            <person name="Shi M."/>
            <person name="Lin X.D."/>
            <person name="Chen X."/>
            <person name="Tian J.H."/>
            <person name="Chen L.J."/>
            <person name="Li K."/>
            <person name="Wang W."/>
            <person name="Eden J.S."/>
            <person name="Shen J.J."/>
            <person name="Liu L."/>
            <person name="Holmes E.C."/>
            <person name="Zhang Y.Z."/>
        </authorList>
    </citation>
    <scope>NUCLEOTIDE SEQUENCE [LARGE SCALE GENOMIC DNA]</scope>
    <source>
        <strain evidence="35 36">LPXYC213122</strain>
    </source>
</reference>
<evidence type="ECO:0000256" key="9">
    <source>
        <dbReference type="ARBA" id="ARBA00022561"/>
    </source>
</evidence>
<dbReference type="GO" id="GO:0004197">
    <property type="term" value="F:cysteine-type endopeptidase activity"/>
    <property type="evidence" value="ECO:0007669"/>
    <property type="project" value="InterPro"/>
</dbReference>
<dbReference type="Pfam" id="PF00548">
    <property type="entry name" value="Peptidase_C3"/>
    <property type="match status" value="1"/>
</dbReference>
<feature type="domain" description="SF3 helicase" evidence="33">
    <location>
        <begin position="1444"/>
        <end position="1607"/>
    </location>
</feature>
<keyword evidence="19" id="KW-0347">Helicase</keyword>
<dbReference type="PROSITE" id="PS50507">
    <property type="entry name" value="RDRP_SSRNA_POS"/>
    <property type="match status" value="1"/>
</dbReference>
<evidence type="ECO:0000256" key="30">
    <source>
        <dbReference type="ARBA" id="ARBA00023296"/>
    </source>
</evidence>
<dbReference type="InterPro" id="IPR033703">
    <property type="entry name" value="Rhv-like"/>
</dbReference>
<dbReference type="InterPro" id="IPR007094">
    <property type="entry name" value="RNA-dir_pol_PSvirus"/>
</dbReference>
<keyword evidence="7" id="KW-0191">Covalent protein-RNA linkage</keyword>
<dbReference type="GO" id="GO:0039694">
    <property type="term" value="P:viral RNA genome replication"/>
    <property type="evidence" value="ECO:0007669"/>
    <property type="project" value="InterPro"/>
</dbReference>
<dbReference type="GO" id="GO:0044162">
    <property type="term" value="C:host cell cytoplasmic vesicle membrane"/>
    <property type="evidence" value="ECO:0007669"/>
    <property type="project" value="UniProtKB-SubCell"/>
</dbReference>
<keyword evidence="5" id="KW-0696">RNA-directed RNA polymerase</keyword>
<evidence type="ECO:0000256" key="25">
    <source>
        <dbReference type="ARBA" id="ARBA00023039"/>
    </source>
</evidence>
<keyword evidence="36" id="KW-1185">Reference proteome</keyword>
<keyword evidence="21" id="KW-0067">ATP-binding</keyword>
<dbReference type="Gene3D" id="2.60.120.20">
    <property type="match status" value="3"/>
</dbReference>
<evidence type="ECO:0000256" key="19">
    <source>
        <dbReference type="ARBA" id="ARBA00022806"/>
    </source>
</evidence>
<dbReference type="GeneID" id="80533862"/>
<evidence type="ECO:0000256" key="28">
    <source>
        <dbReference type="ARBA" id="ARBA00023200"/>
    </source>
</evidence>
<keyword evidence="8" id="KW-0597">Phosphoprotein</keyword>
<keyword evidence="28" id="KW-1035">Host cytoplasm</keyword>
<sequence>MANCVSSLSLLYEELVACCLPRGQGGWHDENWPIYYEVENDVVLRLPRNFAMRQLPRLVYNIQANQGVYEENSDTDDSGRFDTYSVESTVSTASTASWPRVDGDFQWDDGYQFESLTDWIVSLLKPIPIIGAVARFLQPSVSKALKDFTRGLLHQANTEIGLDASDRVQMITTGTSAITSQEAVPVLLGYKALEPNKPTVAMSVVDTPSQPGPAVDRFYPITTFQWDSTSMFSQMLWSGWLQLDLMYQYGPYNVSTPYTVMSERHAYQNPGFVVNVTVNGTQFHQGCLLIVVIPEASVNAYFGPDLNAEGSSTSTNVDSSTMSSNFGKISAMNFRQLMLFPHQLLNIRTNNAVNVKVPYIGLGPMTDFRVHQPWWYGIFVIESLAYGTGATTMLTVEVAAAPQRPFFHGMHYPIPNDFPRTGVDKSKLFPEEDVSKPKYSTEGLPVRVISNFNSFSTTGNLDEVIVLAKEAQTVMPVDYLPEPNTDFLQPATVPTLITVFPPNSTCSSVTPDPGAIKWCTTDKSGVNLATIWATPVSLMSENSYLGNLSQLFSQWTGTLEFSFLFTGTQKHRGRLVVAFTPATVQGPPPSMAAAMQSTYTIWDIGLNSTLTFPTPYMSSTVWRPTIPFVFNVPEYIPGYVTVWVYNMLTAPANVPLQTHVFVFLSAGSDFSLRLPRRPDFSYQGDPVLDTPEALLEVTTQDEQVSALGNVEIGSNEAQSASTVWSGVQGEMRPVSSDTSYENFYSRGRWYHTYTLPASTTASAGQLTFVDVKTVYIPLTFLKEPCQQAKTSSPKCAVGDLMSPFSDLYAVAHLQTYCQADLRIDLVMTPLVRPTTMLKYIPGADVEISNIPPGSYVNEQSLGDNLYPTIMVPVSNVTSNVSIYIPYQSFYNVLPLSFYSGYALTPIFAGGKRPNYFESVWSRPASPSFGMLSIRNLSPVSIEIVIYISFHNAKFWFPRPFPNMNQFTKAIPHERVPFAKITPARNRRSVAPDGEMPLLEESDDESVDVIEEEAGEPEKYYCRPTVVKVKRKNYMHWGLAYENKVIELERESALGVRVVQNTVDSKSIAVKEVPMMRWQHACRMVGHKWSNYNAYNNCTTFVESVTGLKLQNTGKYIMAGMGAIAAAVVIGCVFTFESAVQTLPGAEKVSYESPGLGDTINRIDIATASISQAATAMKGALTKENVDGLTNMIKDVSNASKEFSSISGQFGEFLTTCSRLLPTTVEAPLRSMAREIAAAILKFVSILLLIFANPTPTTIAAVFTLLTAEAISTGALEKLVVKTGSIFGTLCGFLSAKCGFGTNVLSDPPPEVLEVANAMDSVVENNEDESSEEKATLHSGEGLKTFNNVITAMKNTEYLLSKLQILINWIRVKFDLAVEGDPDLYCERNLERIWELYSESEKCLTLTEPVMAAVECNVASVEQMLKVAMKAKNISYRMTLTKAYRNFLRAQCQLHSKRYQARAEPLVCYLYGAPGCGKSVAAELLARGVCRHFGWNPQEQIFSQPFGSQFFDGYTAQKVHLIDDLGQDPEGEDYKNFAQMVSTTRFTPPMADVAQKGNPYEARVIIATSNFSSTNPNTARCPGALERRLHNKYRVQPVPRYSDSRGYIDVASVTTPVAGQAPLNFRRMAPILTCEGVIIEKECGSQFVKTTIPEMVMDLCAQANIRTKVCRGVLDLCYEAGESESLNPITVQPVTPVNEDEHPNLTTYEEFKKFVLQYEKDIGCMKRCMIVGTGLSIVALGVGVFSWLLKRKGSSEGAYGSLVTGNKTIPKSQPEKQQTAEWHSASSYPQIGPVICKNTFSIKFINEDTQLSTDLTGVGLCDRIFLCNWHGMQNATMVKARGLECKISDMAVCRIFRGDIKFPTDLCLAQFPKGDQFRDIRQHMMRLGANVPHDSAIMYVRSEKFSCDVMVSEPSDMATVEVNGGGWLSGVMQYVAATRPGFCGAPVVSTHAAKELLLGVHSAGRGNGRGVGSILYREDVDSYMVQHPVERLEAERKWLEKANQRIHMPAKTHIKQSPAYGAYPVEKEPAVLHPKDKRLDPTVDFREVLAARYKGDSVKPWKNLELAVDVYKNKLFQLVGKCRTLTVWEAINGFENLDPMDMSQSPGYPYNSQGKSRRSLFQRFGDGYIPCDELNIEIERALRSPDDYIFTEFLKDELRSLDKIKTGNTRVIHGDSLPRIIAARMLFGDFFSKMLGLTGPKLMCAVGCNPDVHYTEWFGRLHNSLICGDMDYKNFDYTVPTVLFDSLAQVLEPCIEDPRAYPMIRAYAHSRIIQFDDIYQEDGGMPSGCVGTSIFNSIMNSLVVLSAFYSLDPKTDHIVEAIVLTYGDDVIFGTNSVELHPRKVADWIMENTPFQVTCPEGVWKDTPCVFDLKFLKRKFVLDPRFPPLVHPQIDAQVYQQSVMWTRSEDFQQVLDCLALLAYHGGPITYQIWKERVMQKLTDNGFGSKYYLPAFKFLDAKWLSEFGL</sequence>
<keyword evidence="11" id="KW-0645">Protease</keyword>
<evidence type="ECO:0000256" key="7">
    <source>
        <dbReference type="ARBA" id="ARBA00022520"/>
    </source>
</evidence>
<dbReference type="Pfam" id="PF00073">
    <property type="entry name" value="Rhv"/>
    <property type="match status" value="2"/>
</dbReference>
<organism evidence="35 36">
    <name type="scientific">Hainan oriental leaf-toed gecko picornavirus</name>
    <dbReference type="NCBI Taxonomy" id="2116188"/>
    <lineage>
        <taxon>Viruses</taxon>
        <taxon>Riboviria</taxon>
        <taxon>Orthornavirae</taxon>
        <taxon>Pisuviricota</taxon>
        <taxon>Pisoniviricetes</taxon>
        <taxon>Picornavirales</taxon>
        <taxon>Picornaviridae</taxon>
        <taxon>Kodimesavirinae</taxon>
        <taxon>Hemipivirus</taxon>
        <taxon>Hemipivirus aholtge</taxon>
        <taxon>Hemipivirus A</taxon>
    </lineage>
</organism>
<keyword evidence="20" id="KW-0788">Thiol protease</keyword>
<dbReference type="GO" id="GO:0034220">
    <property type="term" value="P:monoatomic ion transmembrane transport"/>
    <property type="evidence" value="ECO:0007669"/>
    <property type="project" value="UniProtKB-KW"/>
</dbReference>
<evidence type="ECO:0000256" key="15">
    <source>
        <dbReference type="ARBA" id="ARBA00022707"/>
    </source>
</evidence>
<dbReference type="InterPro" id="IPR043128">
    <property type="entry name" value="Rev_trsase/Diguanyl_cyclase"/>
</dbReference>
<dbReference type="Gene3D" id="2.40.10.10">
    <property type="entry name" value="Trypsin-like serine proteases"/>
    <property type="match status" value="2"/>
</dbReference>
<keyword evidence="23" id="KW-1043">Host membrane</keyword>
<dbReference type="GO" id="GO:0003968">
    <property type="term" value="F:RNA-directed RNA polymerase activity"/>
    <property type="evidence" value="ECO:0007669"/>
    <property type="project" value="UniProtKB-KW"/>
</dbReference>
<dbReference type="Pfam" id="PF00910">
    <property type="entry name" value="RNA_helicase"/>
    <property type="match status" value="1"/>
</dbReference>
<evidence type="ECO:0000256" key="26">
    <source>
        <dbReference type="ARBA" id="ARBA00023065"/>
    </source>
</evidence>
<evidence type="ECO:0000256" key="24">
    <source>
        <dbReference type="ARBA" id="ARBA00022953"/>
    </source>
</evidence>
<evidence type="ECO:0000256" key="31">
    <source>
        <dbReference type="ARBA" id="ARBA00023303"/>
    </source>
</evidence>
<evidence type="ECO:0000259" key="34">
    <source>
        <dbReference type="PROSITE" id="PS51874"/>
    </source>
</evidence>
<protein>
    <recommendedName>
        <fullName evidence="3">Genome polyprotein</fullName>
    </recommendedName>
</protein>
<keyword evidence="26" id="KW-0406">Ion transport</keyword>
<dbReference type="EMBL" id="MG600089">
    <property type="protein sequence ID" value="AVM87415.1"/>
    <property type="molecule type" value="Genomic_RNA"/>
</dbReference>
<feature type="domain" description="Peptidase C3" evidence="34">
    <location>
        <begin position="1784"/>
        <end position="1979"/>
    </location>
</feature>
<dbReference type="GO" id="GO:0005198">
    <property type="term" value="F:structural molecule activity"/>
    <property type="evidence" value="ECO:0007669"/>
    <property type="project" value="InterPro"/>
</dbReference>
<dbReference type="InterPro" id="IPR000199">
    <property type="entry name" value="Peptidase_C3A/C3B_picornavir"/>
</dbReference>
<keyword evidence="10" id="KW-0945">Host-virus interaction</keyword>
<keyword evidence="12" id="KW-0808">Transferase</keyword>
<dbReference type="GO" id="GO:0046718">
    <property type="term" value="P:symbiont entry into host cell"/>
    <property type="evidence" value="ECO:0007669"/>
    <property type="project" value="UniProtKB-KW"/>
</dbReference>
<keyword evidence="30" id="KW-1160">Virus entry into host cell</keyword>
<keyword evidence="29" id="KW-0449">Lipoprotein</keyword>
<keyword evidence="13" id="KW-0548">Nucleotidyltransferase</keyword>
<dbReference type="CDD" id="cd00205">
    <property type="entry name" value="rhv_like"/>
    <property type="match status" value="2"/>
</dbReference>
<dbReference type="SUPFAM" id="SSF50494">
    <property type="entry name" value="Trypsin-like serine proteases"/>
    <property type="match status" value="1"/>
</dbReference>
<dbReference type="InterPro" id="IPR014759">
    <property type="entry name" value="Helicase_SF3_ssRNA_vir"/>
</dbReference>
<evidence type="ECO:0000256" key="3">
    <source>
        <dbReference type="ARBA" id="ARBA00020107"/>
    </source>
</evidence>
<evidence type="ECO:0000256" key="23">
    <source>
        <dbReference type="ARBA" id="ARBA00022870"/>
    </source>
</evidence>
<dbReference type="GO" id="GO:0006508">
    <property type="term" value="P:proteolysis"/>
    <property type="evidence" value="ECO:0007669"/>
    <property type="project" value="UniProtKB-KW"/>
</dbReference>
<evidence type="ECO:0000256" key="17">
    <source>
        <dbReference type="ARBA" id="ARBA00022801"/>
    </source>
</evidence>
<accession>A0A2P1GN47</accession>
<dbReference type="InterPro" id="IPR044067">
    <property type="entry name" value="PCV_3C_PRO"/>
</dbReference>
<keyword evidence="25" id="KW-1182">Viral ion channel</keyword>
<dbReference type="GO" id="GO:0003724">
    <property type="term" value="F:RNA helicase activity"/>
    <property type="evidence" value="ECO:0007669"/>
    <property type="project" value="InterPro"/>
</dbReference>
<dbReference type="Gene3D" id="1.20.960.20">
    <property type="match status" value="1"/>
</dbReference>
<dbReference type="GO" id="GO:0005524">
    <property type="term" value="F:ATP binding"/>
    <property type="evidence" value="ECO:0007669"/>
    <property type="project" value="UniProtKB-KW"/>
</dbReference>
<proteinExistence type="predicted"/>
<dbReference type="InterPro" id="IPR043502">
    <property type="entry name" value="DNA/RNA_pol_sf"/>
</dbReference>
<dbReference type="InterPro" id="IPR009003">
    <property type="entry name" value="Peptidase_S1_PA"/>
</dbReference>
<dbReference type="InterPro" id="IPR043504">
    <property type="entry name" value="Peptidase_S1_PA_chymotrypsin"/>
</dbReference>
<keyword evidence="16" id="KW-0547">Nucleotide-binding</keyword>
<dbReference type="SUPFAM" id="SSF56672">
    <property type="entry name" value="DNA/RNA polymerases"/>
    <property type="match status" value="1"/>
</dbReference>
<comment type="subcellular location">
    <subcellularLocation>
        <location evidence="1">Host cytoplasmic vesicle membrane</location>
        <topology evidence="1">Peripheral membrane protein</topology>
        <orientation evidence="1">Cytoplasmic side</orientation>
    </subcellularLocation>
    <subcellularLocation>
        <location evidence="2">Virion</location>
    </subcellularLocation>
</comment>
<dbReference type="GO" id="GO:0015267">
    <property type="term" value="F:channel activity"/>
    <property type="evidence" value="ECO:0007669"/>
    <property type="project" value="UniProtKB-KW"/>
</dbReference>
<dbReference type="InterPro" id="IPR029053">
    <property type="entry name" value="Viral_coat"/>
</dbReference>
<evidence type="ECO:0000256" key="2">
    <source>
        <dbReference type="ARBA" id="ARBA00004328"/>
    </source>
</evidence>
<keyword evidence="17" id="KW-0378">Hydrolase</keyword>
<evidence type="ECO:0000256" key="27">
    <source>
        <dbReference type="ARBA" id="ARBA00023136"/>
    </source>
</evidence>
<dbReference type="RefSeq" id="YP_010796388.1">
    <property type="nucleotide sequence ID" value="NC_076008.1"/>
</dbReference>
<dbReference type="InterPro" id="IPR000605">
    <property type="entry name" value="Helicase_SF3_ssDNA/RNA_vir"/>
</dbReference>
<feature type="domain" description="RdRp catalytic" evidence="32">
    <location>
        <begin position="2224"/>
        <end position="2341"/>
    </location>
</feature>
<keyword evidence="6" id="KW-1036">Host cytoplasmic vesicle</keyword>
<dbReference type="Gene3D" id="3.30.70.270">
    <property type="match status" value="1"/>
</dbReference>
<keyword evidence="14" id="KW-1143">T=pseudo3 icosahedral capsid protein</keyword>
<evidence type="ECO:0000256" key="20">
    <source>
        <dbReference type="ARBA" id="ARBA00022807"/>
    </source>
</evidence>
<dbReference type="InterPro" id="IPR001676">
    <property type="entry name" value="Picornavirus_capsid"/>
</dbReference>
<evidence type="ECO:0000256" key="5">
    <source>
        <dbReference type="ARBA" id="ARBA00022484"/>
    </source>
</evidence>
<keyword evidence="22" id="KW-0946">Virion</keyword>
<keyword evidence="9" id="KW-0167">Capsid protein</keyword>
<dbReference type="InterPro" id="IPR027417">
    <property type="entry name" value="P-loop_NTPase"/>
</dbReference>
<evidence type="ECO:0000259" key="33">
    <source>
        <dbReference type="PROSITE" id="PS51218"/>
    </source>
</evidence>
<dbReference type="PROSITE" id="PS51874">
    <property type="entry name" value="PCV_3C_PRO"/>
    <property type="match status" value="1"/>
</dbReference>
<keyword evidence="31" id="KW-0407">Ion channel</keyword>
<dbReference type="GO" id="GO:0019028">
    <property type="term" value="C:viral capsid"/>
    <property type="evidence" value="ECO:0007669"/>
    <property type="project" value="UniProtKB-KW"/>
</dbReference>
<dbReference type="GO" id="GO:0019062">
    <property type="term" value="P:virion attachment to host cell"/>
    <property type="evidence" value="ECO:0007669"/>
    <property type="project" value="UniProtKB-KW"/>
</dbReference>
<dbReference type="Proteomes" id="UP000501330">
    <property type="component" value="Segment"/>
</dbReference>
<evidence type="ECO:0000256" key="1">
    <source>
        <dbReference type="ARBA" id="ARBA00004295"/>
    </source>
</evidence>
<evidence type="ECO:0000256" key="22">
    <source>
        <dbReference type="ARBA" id="ARBA00022844"/>
    </source>
</evidence>
<evidence type="ECO:0000313" key="35">
    <source>
        <dbReference type="EMBL" id="AVM87415.1"/>
    </source>
</evidence>
<dbReference type="PROSITE" id="PS51218">
    <property type="entry name" value="SF3_HELICASE_2"/>
    <property type="match status" value="1"/>
</dbReference>
<keyword evidence="24" id="KW-0693">Viral RNA replication</keyword>
<evidence type="ECO:0000256" key="4">
    <source>
        <dbReference type="ARBA" id="ARBA00022448"/>
    </source>
</evidence>
<keyword evidence="27" id="KW-0472">Membrane</keyword>
<evidence type="ECO:0000256" key="11">
    <source>
        <dbReference type="ARBA" id="ARBA00022670"/>
    </source>
</evidence>
<evidence type="ECO:0000256" key="13">
    <source>
        <dbReference type="ARBA" id="ARBA00022695"/>
    </source>
</evidence>
<dbReference type="Pfam" id="PF22663">
    <property type="entry name" value="Rhv_5"/>
    <property type="match status" value="1"/>
</dbReference>
<evidence type="ECO:0000256" key="8">
    <source>
        <dbReference type="ARBA" id="ARBA00022553"/>
    </source>
</evidence>
<evidence type="ECO:0000256" key="29">
    <source>
        <dbReference type="ARBA" id="ARBA00023288"/>
    </source>
</evidence>
<evidence type="ECO:0000313" key="36">
    <source>
        <dbReference type="Proteomes" id="UP000501330"/>
    </source>
</evidence>
<keyword evidence="4" id="KW-0813">Transport</keyword>
<evidence type="ECO:0000256" key="6">
    <source>
        <dbReference type="ARBA" id="ARBA00022488"/>
    </source>
</evidence>
<evidence type="ECO:0000259" key="32">
    <source>
        <dbReference type="PROSITE" id="PS50507"/>
    </source>
</evidence>
<keyword evidence="18" id="KW-1161">Viral attachment to host cell</keyword>
<evidence type="ECO:0000256" key="21">
    <source>
        <dbReference type="ARBA" id="ARBA00022840"/>
    </source>
</evidence>
<dbReference type="InterPro" id="IPR059138">
    <property type="entry name" value="Pico_VP1"/>
</dbReference>
<keyword evidence="15" id="KW-0519">Myristate</keyword>
<dbReference type="GO" id="GO:0003723">
    <property type="term" value="F:RNA binding"/>
    <property type="evidence" value="ECO:0007669"/>
    <property type="project" value="InterPro"/>
</dbReference>
<evidence type="ECO:0000256" key="16">
    <source>
        <dbReference type="ARBA" id="ARBA00022741"/>
    </source>
</evidence>
<dbReference type="KEGG" id="vg:80533862"/>
<dbReference type="InterPro" id="IPR001205">
    <property type="entry name" value="RNA-dir_pol_C"/>
</dbReference>
<dbReference type="Pfam" id="PF00680">
    <property type="entry name" value="RdRP_1"/>
    <property type="match status" value="1"/>
</dbReference>
<dbReference type="SUPFAM" id="SSF88633">
    <property type="entry name" value="Positive stranded ssRNA viruses"/>
    <property type="match status" value="2"/>
</dbReference>
<evidence type="ECO:0000256" key="14">
    <source>
        <dbReference type="ARBA" id="ARBA00022706"/>
    </source>
</evidence>
<evidence type="ECO:0000256" key="10">
    <source>
        <dbReference type="ARBA" id="ARBA00022581"/>
    </source>
</evidence>
<dbReference type="SUPFAM" id="SSF52540">
    <property type="entry name" value="P-loop containing nucleoside triphosphate hydrolases"/>
    <property type="match status" value="1"/>
</dbReference>